<keyword evidence="2" id="KW-1185">Reference proteome</keyword>
<comment type="caution">
    <text evidence="1">The sequence shown here is derived from an EMBL/GenBank/DDBJ whole genome shotgun (WGS) entry which is preliminary data.</text>
</comment>
<dbReference type="EMBL" id="JAWDJW010006893">
    <property type="protein sequence ID" value="KAK3063331.1"/>
    <property type="molecule type" value="Genomic_DNA"/>
</dbReference>
<proteinExistence type="predicted"/>
<reference evidence="1" key="1">
    <citation type="submission" date="2024-09" db="EMBL/GenBank/DDBJ databases">
        <title>Black Yeasts Isolated from many extreme environments.</title>
        <authorList>
            <person name="Coleine C."/>
            <person name="Stajich J.E."/>
            <person name="Selbmann L."/>
        </authorList>
    </citation>
    <scope>NUCLEOTIDE SEQUENCE</scope>
    <source>
        <strain evidence="1">CCFEE 5737</strain>
    </source>
</reference>
<name>A0ACC3D8B6_9PEZI</name>
<accession>A0ACC3D8B6</accession>
<evidence type="ECO:0000313" key="2">
    <source>
        <dbReference type="Proteomes" id="UP001186974"/>
    </source>
</evidence>
<organism evidence="1 2">
    <name type="scientific">Coniosporium uncinatum</name>
    <dbReference type="NCBI Taxonomy" id="93489"/>
    <lineage>
        <taxon>Eukaryota</taxon>
        <taxon>Fungi</taxon>
        <taxon>Dikarya</taxon>
        <taxon>Ascomycota</taxon>
        <taxon>Pezizomycotina</taxon>
        <taxon>Dothideomycetes</taxon>
        <taxon>Dothideomycetes incertae sedis</taxon>
        <taxon>Coniosporium</taxon>
    </lineage>
</organism>
<evidence type="ECO:0000313" key="1">
    <source>
        <dbReference type="EMBL" id="KAK3063331.1"/>
    </source>
</evidence>
<dbReference type="Proteomes" id="UP001186974">
    <property type="component" value="Unassembled WGS sequence"/>
</dbReference>
<protein>
    <submittedName>
        <fullName evidence="1">Uncharacterized protein</fullName>
    </submittedName>
</protein>
<sequence>MRTLQSTLRTRPNIPQPIKGPTRLRLPFCQNGHRFHASDLPPNHTSTDSQPEWMALYDFPSMDDLNSETYLRLRGPPAKSPRETATMKHITVDRRLYDHIFTRSVDKYDSDKNMEDVGFSGGRVMVAVAATLKPGEDAEKEFGRWYDDEHVNLLSKVPGWLRTRRFKTSGIDTQAVEAGKVEYLALHEYEAENGLGGPEFKTATTTQWTQKIKDEVLASPLRRRVWSLVYTFGSAPRDLAAVGSKEAQAFEAKDGINDYVTKTIPGPRPAIESYVKVSDGTILFYRLEGSTEPDAPLLVLSNSILVDWGIWNTFVSDLLSRAENGKFRVLRYQTRGRHQKSGTEDVDIDLLAADIISLLDALRVPRATALIGVSLGGVTVLNAALKYPARVGAFVACDTNAFAPPTNAKAWGERIEVAEKQGVKAEGSGEAVVGDELAEMTVRRWFVEESYDGGEMAREVERVKRMVETNSLEGFKNCVGALFGYDVREEMKSASVKGAFVAGSGDGVLPKTMQDMANGYGQGAEFKVVEGAGHLPMVEKPKQVAEFVSKFLN</sequence>
<gene>
    <name evidence="1" type="ORF">LTS18_001267</name>
</gene>